<sequence>MSDATPLTPEKIDQYRIEFADNENALIALDIIEEWEVDLADAPESIAPRNSIKGVEDNADFR</sequence>
<dbReference type="EMBL" id="BDSG01000001">
    <property type="protein sequence ID" value="GBL08579.1"/>
    <property type="molecule type" value="Genomic_DNA"/>
</dbReference>
<organism evidence="1 2">
    <name type="scientific">Microcystis aeruginosa Sj</name>
    <dbReference type="NCBI Taxonomy" id="1979544"/>
    <lineage>
        <taxon>Bacteria</taxon>
        <taxon>Bacillati</taxon>
        <taxon>Cyanobacteriota</taxon>
        <taxon>Cyanophyceae</taxon>
        <taxon>Oscillatoriophycideae</taxon>
        <taxon>Chroococcales</taxon>
        <taxon>Microcystaceae</taxon>
        <taxon>Microcystis</taxon>
    </lineage>
</organism>
<comment type="caution">
    <text evidence="1">The sequence shown here is derived from an EMBL/GenBank/DDBJ whole genome shotgun (WGS) entry which is preliminary data.</text>
</comment>
<protein>
    <submittedName>
        <fullName evidence="1">Uncharacterized protein</fullName>
    </submittedName>
</protein>
<name>A0A2Z6UE62_MICAE</name>
<dbReference type="Proteomes" id="UP000248272">
    <property type="component" value="Unassembled WGS sequence"/>
</dbReference>
<evidence type="ECO:0000313" key="1">
    <source>
        <dbReference type="EMBL" id="GBL08579.1"/>
    </source>
</evidence>
<accession>A0A2Z6UE62</accession>
<evidence type="ECO:0000313" key="2">
    <source>
        <dbReference type="Proteomes" id="UP000248272"/>
    </source>
</evidence>
<reference evidence="1 2" key="1">
    <citation type="journal article" date="2018" name="Front. Microbiol.">
        <title>Adaptation of the Freshwater Bloom-Forming Cyanobacterium Microcystis aeruginosa to Brackish Water Is Driven by Recent Horizontal Transfer of Sucrose Genes.</title>
        <authorList>
            <person name="Tanabe Y."/>
            <person name="Hodoki Y."/>
            <person name="Sano T."/>
            <person name="Tada K."/>
            <person name="Watanabe M.M."/>
        </authorList>
    </citation>
    <scope>NUCLEOTIDE SEQUENCE [LARGE SCALE GENOMIC DNA]</scope>
    <source>
        <strain evidence="1 2">Sj</strain>
    </source>
</reference>
<dbReference type="AlphaFoldDB" id="A0A2Z6UE62"/>
<proteinExistence type="predicted"/>
<gene>
    <name evidence="1" type="ORF">MSj_00052</name>
</gene>